<evidence type="ECO:0000256" key="7">
    <source>
        <dbReference type="ARBA" id="ARBA00023004"/>
    </source>
</evidence>
<dbReference type="InterPro" id="IPR011059">
    <property type="entry name" value="Metal-dep_hydrolase_composite"/>
</dbReference>
<evidence type="ECO:0000256" key="4">
    <source>
        <dbReference type="ARBA" id="ARBA00022801"/>
    </source>
</evidence>
<keyword evidence="4" id="KW-0378">Hydrolase</keyword>
<dbReference type="PANTHER" id="PTHR42752">
    <property type="entry name" value="IMIDAZOLONEPROPIONASE"/>
    <property type="match status" value="1"/>
</dbReference>
<dbReference type="SUPFAM" id="SSF51338">
    <property type="entry name" value="Composite domain of metallo-dependent hydrolases"/>
    <property type="match status" value="1"/>
</dbReference>
<keyword evidence="5" id="KW-0369">Histidine metabolism</keyword>
<dbReference type="GO" id="GO:0019556">
    <property type="term" value="P:L-histidine catabolic process to glutamate and formamide"/>
    <property type="evidence" value="ECO:0007669"/>
    <property type="project" value="InterPro"/>
</dbReference>
<dbReference type="InterPro" id="IPR006680">
    <property type="entry name" value="Amidohydro-rel"/>
</dbReference>
<evidence type="ECO:0000256" key="3">
    <source>
        <dbReference type="ARBA" id="ARBA00022723"/>
    </source>
</evidence>
<keyword evidence="6" id="KW-0862">Zinc</keyword>
<dbReference type="EC" id="3.5.2.7" evidence="2"/>
<evidence type="ECO:0000256" key="5">
    <source>
        <dbReference type="ARBA" id="ARBA00022808"/>
    </source>
</evidence>
<dbReference type="GO" id="GO:0046872">
    <property type="term" value="F:metal ion binding"/>
    <property type="evidence" value="ECO:0007669"/>
    <property type="project" value="UniProtKB-KW"/>
</dbReference>
<dbReference type="Gene3D" id="2.30.40.10">
    <property type="entry name" value="Urease, subunit C, domain 1"/>
    <property type="match status" value="1"/>
</dbReference>
<keyword evidence="7" id="KW-0408">Iron</keyword>
<protein>
    <recommendedName>
        <fullName evidence="2">imidazolonepropionase</fullName>
        <ecNumber evidence="2">3.5.2.7</ecNumber>
    </recommendedName>
</protein>
<gene>
    <name evidence="9" type="ORF">UFOPK1425_00133</name>
</gene>
<reference evidence="9" key="1">
    <citation type="submission" date="2020-05" db="EMBL/GenBank/DDBJ databases">
        <authorList>
            <person name="Chiriac C."/>
            <person name="Salcher M."/>
            <person name="Ghai R."/>
            <person name="Kavagutti S V."/>
        </authorList>
    </citation>
    <scope>NUCLEOTIDE SEQUENCE</scope>
</reference>
<dbReference type="SUPFAM" id="SSF51556">
    <property type="entry name" value="Metallo-dependent hydrolases"/>
    <property type="match status" value="1"/>
</dbReference>
<evidence type="ECO:0000259" key="8">
    <source>
        <dbReference type="Pfam" id="PF01979"/>
    </source>
</evidence>
<accession>A0A6J6B2N8</accession>
<evidence type="ECO:0000256" key="1">
    <source>
        <dbReference type="ARBA" id="ARBA00005023"/>
    </source>
</evidence>
<dbReference type="PANTHER" id="PTHR42752:SF1">
    <property type="entry name" value="IMIDAZOLONEPROPIONASE-RELATED"/>
    <property type="match status" value="1"/>
</dbReference>
<dbReference type="InterPro" id="IPR032466">
    <property type="entry name" value="Metal_Hydrolase"/>
</dbReference>
<dbReference type="EMBL" id="CAEZSJ010000013">
    <property type="protein sequence ID" value="CAB4532924.1"/>
    <property type="molecule type" value="Genomic_DNA"/>
</dbReference>
<proteinExistence type="inferred from homology"/>
<evidence type="ECO:0000256" key="6">
    <source>
        <dbReference type="ARBA" id="ARBA00022833"/>
    </source>
</evidence>
<feature type="domain" description="Amidohydrolase-related" evidence="8">
    <location>
        <begin position="251"/>
        <end position="367"/>
    </location>
</feature>
<dbReference type="AlphaFoldDB" id="A0A6J6B2N8"/>
<evidence type="ECO:0000256" key="2">
    <source>
        <dbReference type="ARBA" id="ARBA00012864"/>
    </source>
</evidence>
<sequence length="391" mass="42285">MTSKLFYNIGQLVTNDPLHDGTKLGVIEKAALLIEDGVVAWAGPEDDAPTHHIKKKIDVQGRAVIPGFVDSHNHMIFAGDRSKEFRARMLGESYSAGGIAHTVEKTRAASGETLRANAQSLFAEAYSGGTTTIECKSGYGLTVDDERRSLEIAQEFTDETTFLGAHVVPVEYKSNPKDYVDLVCGQMLEAVLPHAKWIDVFCDKGAFSVEDARTILQAGMRKGLLPRLHANQIQEGGGVRLGVELGVASVDHVSHISVKDIEALSKSKVVATLLPGAEFSTRSAYPDVRPLLEASITVALASDCNPGSSYTTNMPFIIAVAVRDMHFSPEQALWSATLGGAKALLREDVGHLSEGASADFSILKSDSYIHLAYRPGVNLIEEVWRNGLQIR</sequence>
<name>A0A6J6B2N8_9ZZZZ</name>
<dbReference type="Gene3D" id="3.20.20.140">
    <property type="entry name" value="Metal-dependent hydrolases"/>
    <property type="match status" value="1"/>
</dbReference>
<dbReference type="InterPro" id="IPR005920">
    <property type="entry name" value="HutI"/>
</dbReference>
<dbReference type="GO" id="GO:0050480">
    <property type="term" value="F:imidazolonepropionase activity"/>
    <property type="evidence" value="ECO:0007669"/>
    <property type="project" value="UniProtKB-EC"/>
</dbReference>
<comment type="pathway">
    <text evidence="1">Amino-acid degradation.</text>
</comment>
<organism evidence="9">
    <name type="scientific">freshwater metagenome</name>
    <dbReference type="NCBI Taxonomy" id="449393"/>
    <lineage>
        <taxon>unclassified sequences</taxon>
        <taxon>metagenomes</taxon>
        <taxon>ecological metagenomes</taxon>
    </lineage>
</organism>
<dbReference type="GO" id="GO:0005737">
    <property type="term" value="C:cytoplasm"/>
    <property type="evidence" value="ECO:0007669"/>
    <property type="project" value="InterPro"/>
</dbReference>
<evidence type="ECO:0000313" key="9">
    <source>
        <dbReference type="EMBL" id="CAB4532924.1"/>
    </source>
</evidence>
<dbReference type="HAMAP" id="MF_00372">
    <property type="entry name" value="HutI"/>
    <property type="match status" value="1"/>
</dbReference>
<keyword evidence="3" id="KW-0479">Metal-binding</keyword>
<dbReference type="NCBIfam" id="TIGR01224">
    <property type="entry name" value="hutI"/>
    <property type="match status" value="1"/>
</dbReference>
<dbReference type="Pfam" id="PF01979">
    <property type="entry name" value="Amidohydro_1"/>
    <property type="match status" value="1"/>
</dbReference>